<organism evidence="2 3">
    <name type="scientific">Halorubrum halodurans</name>
    <dbReference type="NCBI Taxonomy" id="1383851"/>
    <lineage>
        <taxon>Archaea</taxon>
        <taxon>Methanobacteriati</taxon>
        <taxon>Methanobacteriota</taxon>
        <taxon>Stenosarchaea group</taxon>
        <taxon>Halobacteria</taxon>
        <taxon>Halobacteriales</taxon>
        <taxon>Haloferacaceae</taxon>
        <taxon>Halorubrum</taxon>
    </lineage>
</organism>
<comment type="caution">
    <text evidence="2">The sequence shown here is derived from an EMBL/GenBank/DDBJ whole genome shotgun (WGS) entry which is preliminary data.</text>
</comment>
<proteinExistence type="predicted"/>
<evidence type="ECO:0000259" key="1">
    <source>
        <dbReference type="Pfam" id="PF25942"/>
    </source>
</evidence>
<evidence type="ECO:0000313" key="3">
    <source>
        <dbReference type="Proteomes" id="UP000216308"/>
    </source>
</evidence>
<dbReference type="AlphaFoldDB" id="A0A256IPU3"/>
<dbReference type="Proteomes" id="UP000216308">
    <property type="component" value="Unassembled WGS sequence"/>
</dbReference>
<dbReference type="Pfam" id="PF25942">
    <property type="entry name" value="Ig_halo"/>
    <property type="match status" value="1"/>
</dbReference>
<name>A0A256IPU3_9EURY</name>
<dbReference type="InterPro" id="IPR058929">
    <property type="entry name" value="Ig_halo"/>
</dbReference>
<gene>
    <name evidence="2" type="ORF">DJ70_03120</name>
</gene>
<dbReference type="EMBL" id="NHPJ01000035">
    <property type="protein sequence ID" value="OYR58463.1"/>
    <property type="molecule type" value="Genomic_DNA"/>
</dbReference>
<protein>
    <recommendedName>
        <fullName evidence="1">Ig-like domain-containing protein</fullName>
    </recommendedName>
</protein>
<sequence>MKTYLGDREESHRVTVTITNEGGDVLFEKRYRLSDGNEADEDATFPASTDPETVVVAVDGARFERDWPGVAQPALPCDGPNETGIEIHVENDRDGSPGVRLEADCQSIAEG</sequence>
<feature type="domain" description="Ig-like" evidence="1">
    <location>
        <begin position="11"/>
        <end position="68"/>
    </location>
</feature>
<accession>A0A256IPU3</accession>
<keyword evidence="3" id="KW-1185">Reference proteome</keyword>
<evidence type="ECO:0000313" key="2">
    <source>
        <dbReference type="EMBL" id="OYR58463.1"/>
    </source>
</evidence>
<reference evidence="2 3" key="1">
    <citation type="journal article" date="2014" name="Front. Microbiol.">
        <title>Population and genomic analysis of the genus Halorubrum.</title>
        <authorList>
            <person name="Fullmer M.S."/>
            <person name="Soucy S.M."/>
            <person name="Swithers K.S."/>
            <person name="Makkay A.M."/>
            <person name="Wheeler R."/>
            <person name="Ventosa A."/>
            <person name="Gogarten J.P."/>
            <person name="Papke R.T."/>
        </authorList>
    </citation>
    <scope>NUCLEOTIDE SEQUENCE [LARGE SCALE GENOMIC DNA]</scope>
    <source>
        <strain evidence="2 3">Cb34</strain>
    </source>
</reference>